<evidence type="ECO:0000256" key="2">
    <source>
        <dbReference type="PROSITE-ProRule" id="PRU00169"/>
    </source>
</evidence>
<evidence type="ECO:0000259" key="3">
    <source>
        <dbReference type="PROSITE" id="PS50110"/>
    </source>
</evidence>
<dbReference type="PROSITE" id="PS50110">
    <property type="entry name" value="RESPONSE_REGULATORY"/>
    <property type="match status" value="1"/>
</dbReference>
<dbReference type="InterPro" id="IPR001789">
    <property type="entry name" value="Sig_transdc_resp-reg_receiver"/>
</dbReference>
<dbReference type="InterPro" id="IPR036388">
    <property type="entry name" value="WH-like_DNA-bd_sf"/>
</dbReference>
<proteinExistence type="predicted"/>
<dbReference type="PIRSF" id="PIRSF036382">
    <property type="entry name" value="RR_antiterm"/>
    <property type="match status" value="1"/>
</dbReference>
<protein>
    <submittedName>
        <fullName evidence="5">Transcriptional regulator</fullName>
    </submittedName>
</protein>
<keyword evidence="1 2" id="KW-0597">Phosphoprotein</keyword>
<evidence type="ECO:0000256" key="1">
    <source>
        <dbReference type="ARBA" id="ARBA00022553"/>
    </source>
</evidence>
<organism evidence="5 6">
    <name type="scientific">Desulfuromonas soudanensis</name>
    <dbReference type="NCBI Taxonomy" id="1603606"/>
    <lineage>
        <taxon>Bacteria</taxon>
        <taxon>Pseudomonadati</taxon>
        <taxon>Thermodesulfobacteriota</taxon>
        <taxon>Desulfuromonadia</taxon>
        <taxon>Desulfuromonadales</taxon>
        <taxon>Desulfuromonadaceae</taxon>
        <taxon>Desulfuromonas</taxon>
    </lineage>
</organism>
<dbReference type="Gene3D" id="3.40.50.2300">
    <property type="match status" value="1"/>
</dbReference>
<dbReference type="AlphaFoldDB" id="A0A0M4DAT5"/>
<dbReference type="PANTHER" id="PTHR44591">
    <property type="entry name" value="STRESS RESPONSE REGULATOR PROTEIN 1"/>
    <property type="match status" value="1"/>
</dbReference>
<sequence length="188" mass="20609">MKKIALVVDDEPLIRRQVAEILVDYGFDEIVEGGNGAEAIALAEAKKPLLIIMDVSMPGLDGITAADKIGKTLSSPIVMLTGTGDAATIERARLAGVMNYVMKPFRAEQVYAAVDLAIHQYVEVSSLRDEVAKLKEAQETRKLVDKAKLLLIKQGLSEPEAYRRMQKIAMDKRKSLKEVAEAILLMEG</sequence>
<feature type="domain" description="Response regulatory" evidence="3">
    <location>
        <begin position="4"/>
        <end position="118"/>
    </location>
</feature>
<accession>A0A0M4DAT5</accession>
<dbReference type="Pfam" id="PF00072">
    <property type="entry name" value="Response_reg"/>
    <property type="match status" value="1"/>
</dbReference>
<evidence type="ECO:0000313" key="6">
    <source>
        <dbReference type="Proteomes" id="UP000057158"/>
    </source>
</evidence>
<dbReference type="EMBL" id="CP010802">
    <property type="protein sequence ID" value="ALC17330.1"/>
    <property type="molecule type" value="Genomic_DNA"/>
</dbReference>
<gene>
    <name evidence="5" type="primary">gnfR</name>
    <name evidence="5" type="ORF">DSOUD_2577</name>
</gene>
<dbReference type="SUPFAM" id="SSF52172">
    <property type="entry name" value="CheY-like"/>
    <property type="match status" value="1"/>
</dbReference>
<dbReference type="PANTHER" id="PTHR44591:SF3">
    <property type="entry name" value="RESPONSE REGULATORY DOMAIN-CONTAINING PROTEIN"/>
    <property type="match status" value="1"/>
</dbReference>
<evidence type="ECO:0000259" key="4">
    <source>
        <dbReference type="PROSITE" id="PS50921"/>
    </source>
</evidence>
<reference evidence="5 6" key="1">
    <citation type="submission" date="2015-07" db="EMBL/GenBank/DDBJ databases">
        <title>Isolation and Genomic Characterization of a Novel Halophilic Metal-Reducing Deltaproteobacterium from the Deep Subsurface.</title>
        <authorList>
            <person name="Badalamenti J.P."/>
            <person name="Summers Z.M."/>
            <person name="Gralnick J.A."/>
            <person name="Bond D.R."/>
        </authorList>
    </citation>
    <scope>NUCLEOTIDE SEQUENCE [LARGE SCALE GENOMIC DNA]</scope>
    <source>
        <strain evidence="5 6">WTL</strain>
    </source>
</reference>
<dbReference type="RefSeq" id="WP_082351264.1">
    <property type="nucleotide sequence ID" value="NZ_CP010802.1"/>
</dbReference>
<dbReference type="OrthoDB" id="9808843at2"/>
<name>A0A0M4DAT5_9BACT</name>
<dbReference type="InterPro" id="IPR011006">
    <property type="entry name" value="CheY-like_superfamily"/>
</dbReference>
<dbReference type="InterPro" id="IPR050595">
    <property type="entry name" value="Bact_response_regulator"/>
</dbReference>
<dbReference type="KEGG" id="des:DSOUD_2577"/>
<dbReference type="Proteomes" id="UP000057158">
    <property type="component" value="Chromosome"/>
</dbReference>
<dbReference type="PROSITE" id="PS50921">
    <property type="entry name" value="ANTAR"/>
    <property type="match status" value="1"/>
</dbReference>
<dbReference type="Pfam" id="PF03861">
    <property type="entry name" value="ANTAR"/>
    <property type="match status" value="1"/>
</dbReference>
<evidence type="ECO:0000313" key="5">
    <source>
        <dbReference type="EMBL" id="ALC17330.1"/>
    </source>
</evidence>
<dbReference type="SMART" id="SM00448">
    <property type="entry name" value="REC"/>
    <property type="match status" value="1"/>
</dbReference>
<dbReference type="InterPro" id="IPR008327">
    <property type="entry name" value="Sig_transdc_resp-reg_antiterm"/>
</dbReference>
<feature type="domain" description="ANTAR" evidence="4">
    <location>
        <begin position="124"/>
        <end position="184"/>
    </location>
</feature>
<dbReference type="SMART" id="SM01012">
    <property type="entry name" value="ANTAR"/>
    <property type="match status" value="1"/>
</dbReference>
<dbReference type="Gene3D" id="1.10.10.10">
    <property type="entry name" value="Winged helix-like DNA-binding domain superfamily/Winged helix DNA-binding domain"/>
    <property type="match status" value="1"/>
</dbReference>
<dbReference type="InterPro" id="IPR005561">
    <property type="entry name" value="ANTAR"/>
</dbReference>
<dbReference type="GO" id="GO:0000160">
    <property type="term" value="P:phosphorelay signal transduction system"/>
    <property type="evidence" value="ECO:0007669"/>
    <property type="project" value="InterPro"/>
</dbReference>
<dbReference type="PATRIC" id="fig|1603606.3.peg.2792"/>
<feature type="modified residue" description="4-aspartylphosphate" evidence="2">
    <location>
        <position position="54"/>
    </location>
</feature>
<dbReference type="GO" id="GO:0003723">
    <property type="term" value="F:RNA binding"/>
    <property type="evidence" value="ECO:0007669"/>
    <property type="project" value="InterPro"/>
</dbReference>
<keyword evidence="6" id="KW-1185">Reference proteome</keyword>
<dbReference type="STRING" id="1603606.DSOUD_2577"/>